<comment type="pathway">
    <text evidence="2 9">Cofactor biosynthesis; biotin biosynthesis; 7,8-diaminononanoate from 8-amino-7-oxononanoate (SAM route): step 1/1.</text>
</comment>
<dbReference type="InterPro" id="IPR005815">
    <property type="entry name" value="BioA"/>
</dbReference>
<dbReference type="HAMAP" id="MF_00834">
    <property type="entry name" value="BioA"/>
    <property type="match status" value="1"/>
</dbReference>
<dbReference type="Gene3D" id="3.90.1150.10">
    <property type="entry name" value="Aspartate Aminotransferase, domain 1"/>
    <property type="match status" value="1"/>
</dbReference>
<gene>
    <name evidence="9 10" type="primary">bioA</name>
    <name evidence="10" type="ORF">HX018_19470</name>
</gene>
<dbReference type="PANTHER" id="PTHR42684">
    <property type="entry name" value="ADENOSYLMETHIONINE-8-AMINO-7-OXONONANOATE AMINOTRANSFERASE"/>
    <property type="match status" value="1"/>
</dbReference>
<dbReference type="InterPro" id="IPR015424">
    <property type="entry name" value="PyrdxlP-dep_Trfase"/>
</dbReference>
<evidence type="ECO:0000256" key="1">
    <source>
        <dbReference type="ARBA" id="ARBA00001933"/>
    </source>
</evidence>
<feature type="binding site" evidence="9">
    <location>
        <position position="51"/>
    </location>
    <ligand>
        <name>substrate</name>
    </ligand>
</feature>
<keyword evidence="5 9" id="KW-0949">S-adenosyl-L-methionine</keyword>
<evidence type="ECO:0000256" key="9">
    <source>
        <dbReference type="HAMAP-Rule" id="MF_00834"/>
    </source>
</evidence>
<dbReference type="EC" id="2.6.1.62" evidence="9"/>
<dbReference type="PROSITE" id="PS00600">
    <property type="entry name" value="AA_TRANSFER_CLASS_3"/>
    <property type="match status" value="1"/>
</dbReference>
<evidence type="ECO:0000256" key="5">
    <source>
        <dbReference type="ARBA" id="ARBA00022691"/>
    </source>
</evidence>
<feature type="binding site" evidence="9">
    <location>
        <position position="235"/>
    </location>
    <ligand>
        <name>pyridoxal 5'-phosphate</name>
        <dbReference type="ChEBI" id="CHEBI:597326"/>
    </ligand>
</feature>
<accession>A0ABT7NTZ6</accession>
<dbReference type="InterPro" id="IPR015421">
    <property type="entry name" value="PyrdxlP-dep_Trfase_major"/>
</dbReference>
<evidence type="ECO:0000256" key="8">
    <source>
        <dbReference type="ARBA" id="ARBA00048449"/>
    </source>
</evidence>
<dbReference type="InterPro" id="IPR005814">
    <property type="entry name" value="Aminotrans_3"/>
</dbReference>
<keyword evidence="7 9" id="KW-0663">Pyridoxal phosphate</keyword>
<keyword evidence="3 9" id="KW-0032">Aminotransferase</keyword>
<keyword evidence="9" id="KW-0963">Cytoplasm</keyword>
<feature type="binding site" evidence="9">
    <location>
        <begin position="111"/>
        <end position="112"/>
    </location>
    <ligand>
        <name>pyridoxal 5'-phosphate</name>
        <dbReference type="ChEBI" id="CHEBI:597326"/>
    </ligand>
</feature>
<feature type="binding site" evidence="9">
    <location>
        <position position="143"/>
    </location>
    <ligand>
        <name>substrate</name>
    </ligand>
</feature>
<dbReference type="Gene3D" id="3.40.640.10">
    <property type="entry name" value="Type I PLP-dependent aspartate aminotransferase-like (Major domain)"/>
    <property type="match status" value="1"/>
</dbReference>
<feature type="binding site" evidence="9">
    <location>
        <position position="388"/>
    </location>
    <ligand>
        <name>substrate</name>
    </ligand>
</feature>
<evidence type="ECO:0000256" key="4">
    <source>
        <dbReference type="ARBA" id="ARBA00022679"/>
    </source>
</evidence>
<evidence type="ECO:0000313" key="10">
    <source>
        <dbReference type="EMBL" id="MDM1050423.1"/>
    </source>
</evidence>
<feature type="binding site" evidence="9">
    <location>
        <begin position="299"/>
        <end position="300"/>
    </location>
    <ligand>
        <name>pyridoxal 5'-phosphate</name>
        <dbReference type="ChEBI" id="CHEBI:597326"/>
    </ligand>
</feature>
<dbReference type="CDD" id="cd00610">
    <property type="entry name" value="OAT_like"/>
    <property type="match status" value="1"/>
</dbReference>
<evidence type="ECO:0000256" key="7">
    <source>
        <dbReference type="ARBA" id="ARBA00022898"/>
    </source>
</evidence>
<name>A0ABT7NTZ6_9SPHI</name>
<comment type="subcellular location">
    <subcellularLocation>
        <location evidence="9">Cytoplasm</location>
    </subcellularLocation>
</comment>
<dbReference type="Pfam" id="PF00202">
    <property type="entry name" value="Aminotran_3"/>
    <property type="match status" value="1"/>
</dbReference>
<dbReference type="RefSeq" id="WP_286652446.1">
    <property type="nucleotide sequence ID" value="NZ_JACAGK010000095.1"/>
</dbReference>
<reference evidence="10" key="2">
    <citation type="journal article" date="2022" name="Sci. Total Environ.">
        <title>Prevalence, transmission, and molecular epidemiology of tet(X)-positive bacteria among humans, animals, and environmental niches in China: An epidemiological, and genomic-based study.</title>
        <authorList>
            <person name="Dong N."/>
            <person name="Zeng Y."/>
            <person name="Cai C."/>
            <person name="Sun C."/>
            <person name="Lu J."/>
            <person name="Liu C."/>
            <person name="Zhou H."/>
            <person name="Sun Q."/>
            <person name="Shu L."/>
            <person name="Wang H."/>
            <person name="Wang Y."/>
            <person name="Wang S."/>
            <person name="Wu C."/>
            <person name="Chan E.W."/>
            <person name="Chen G."/>
            <person name="Shen Z."/>
            <person name="Chen S."/>
            <person name="Zhang R."/>
        </authorList>
    </citation>
    <scope>NUCLEOTIDE SEQUENCE</scope>
    <source>
        <strain evidence="10">R1692</strain>
    </source>
</reference>
<comment type="catalytic activity">
    <reaction evidence="8 9">
        <text>(8S)-8-amino-7-oxononanoate + S-adenosyl-L-methionine = S-adenosyl-4-methylsulfanyl-2-oxobutanoate + (7R,8S)-7,8-diammoniononanoate</text>
        <dbReference type="Rhea" id="RHEA:16861"/>
        <dbReference type="ChEBI" id="CHEBI:16490"/>
        <dbReference type="ChEBI" id="CHEBI:59789"/>
        <dbReference type="ChEBI" id="CHEBI:149468"/>
        <dbReference type="ChEBI" id="CHEBI:149469"/>
        <dbReference type="EC" id="2.6.1.62"/>
    </reaction>
</comment>
<comment type="caution">
    <text evidence="10">The sequence shown here is derived from an EMBL/GenBank/DDBJ whole genome shotgun (WGS) entry which is preliminary data.</text>
</comment>
<feature type="modified residue" description="N6-(pyridoxal phosphate)lysine" evidence="9">
    <location>
        <position position="264"/>
    </location>
</feature>
<comment type="subunit">
    <text evidence="9">Homodimer.</text>
</comment>
<comment type="function">
    <text evidence="9">Catalyzes the transfer of the alpha-amino group from S-adenosyl-L-methionine (SAM) to 7-keto-8-aminopelargonic acid (KAPA) to form 7,8-diaminopelargonic acid (DAPA). It is the only aminotransferase known to utilize SAM as an amino donor.</text>
</comment>
<proteinExistence type="inferred from homology"/>
<dbReference type="PANTHER" id="PTHR42684:SF3">
    <property type="entry name" value="ADENOSYLMETHIONINE-8-AMINO-7-OXONONANOATE AMINOTRANSFERASE"/>
    <property type="match status" value="1"/>
</dbReference>
<dbReference type="EMBL" id="JACAGK010000095">
    <property type="protein sequence ID" value="MDM1050423.1"/>
    <property type="molecule type" value="Genomic_DNA"/>
</dbReference>
<dbReference type="NCBIfam" id="TIGR00508">
    <property type="entry name" value="bioA"/>
    <property type="match status" value="1"/>
</dbReference>
<evidence type="ECO:0000256" key="2">
    <source>
        <dbReference type="ARBA" id="ARBA00005063"/>
    </source>
</evidence>
<feature type="site" description="Participates in the substrate recognition with KAPA and in a stacking interaction with the adenine ring of SAM" evidence="9">
    <location>
        <position position="17"/>
    </location>
</feature>
<feature type="binding site" evidence="9">
    <location>
        <position position="264"/>
    </location>
    <ligand>
        <name>substrate</name>
    </ligand>
</feature>
<keyword evidence="4 9" id="KW-0808">Transferase</keyword>
<dbReference type="SUPFAM" id="SSF53383">
    <property type="entry name" value="PLP-dependent transferases"/>
    <property type="match status" value="1"/>
</dbReference>
<organism evidence="10 11">
    <name type="scientific">Sphingobacterium hotanense</name>
    <dbReference type="NCBI Taxonomy" id="649196"/>
    <lineage>
        <taxon>Bacteria</taxon>
        <taxon>Pseudomonadati</taxon>
        <taxon>Bacteroidota</taxon>
        <taxon>Sphingobacteriia</taxon>
        <taxon>Sphingobacteriales</taxon>
        <taxon>Sphingobacteriaceae</taxon>
        <taxon>Sphingobacterium</taxon>
    </lineage>
</organism>
<reference evidence="10" key="1">
    <citation type="submission" date="2020-06" db="EMBL/GenBank/DDBJ databases">
        <authorList>
            <person name="Dong N."/>
        </authorList>
    </citation>
    <scope>NUCLEOTIDE SEQUENCE</scope>
    <source>
        <strain evidence="10">R1692</strain>
    </source>
</reference>
<evidence type="ECO:0000256" key="3">
    <source>
        <dbReference type="ARBA" id="ARBA00022576"/>
    </source>
</evidence>
<dbReference type="Proteomes" id="UP001170954">
    <property type="component" value="Unassembled WGS sequence"/>
</dbReference>
<comment type="cofactor">
    <cofactor evidence="1 9">
        <name>pyridoxal 5'-phosphate</name>
        <dbReference type="ChEBI" id="CHEBI:597326"/>
    </cofactor>
</comment>
<keyword evidence="6 9" id="KW-0093">Biotin biosynthesis</keyword>
<dbReference type="InterPro" id="IPR049704">
    <property type="entry name" value="Aminotrans_3_PPA_site"/>
</dbReference>
<sequence>MFNELITRDRAVNWHPYSQMKTSQHIPILSGKGTRLYDANGNSYIDAVSSWWVTLHGHSHPYIAQKVFEQLQRLEQVIFAGFTHEPAIELSERLLALLPPNQRKMFYSDNGSTAVEVALKMCIQYAYQQGKKKSKILAFKNGYHGDTFGAMSVSERGLWTAPFQDLLFEVIFIDAPHSSNLEEAFKTIDLHAEDVACFIYEPLVQGAGGMLMHQAADLSALMSYCKSKGILLIQDEVFVGFGRTGTLFAANQLTESPDIMCFSKGLTGGTMPMGITSCTEELYEAFYSDEKMKAFFHGHSFTASPIACAASLASLDLLLQQDTLEAIKRIVRLHQDFTAELRTFDVVQNVRQCGTILAFHWNIGETSYFNHIQERLYNAFLAEGVILRPLGNTVYIVPPYCISEHELLEVYRAIKKVANNMC</sequence>
<evidence type="ECO:0000256" key="6">
    <source>
        <dbReference type="ARBA" id="ARBA00022756"/>
    </source>
</evidence>
<dbReference type="GO" id="GO:0004015">
    <property type="term" value="F:adenosylmethionine-8-amino-7-oxononanoate transaminase activity"/>
    <property type="evidence" value="ECO:0007669"/>
    <property type="project" value="UniProtKB-EC"/>
</dbReference>
<comment type="similarity">
    <text evidence="9">Belongs to the class-III pyridoxal-phosphate-dependent aminotransferase family. BioA subfamily.</text>
</comment>
<keyword evidence="11" id="KW-1185">Reference proteome</keyword>
<evidence type="ECO:0000313" key="11">
    <source>
        <dbReference type="Proteomes" id="UP001170954"/>
    </source>
</evidence>
<protein>
    <recommendedName>
        <fullName evidence="9">Adenosylmethionine-8-amino-7-oxononanoate aminotransferase</fullName>
        <ecNumber evidence="9">2.6.1.62</ecNumber>
    </recommendedName>
    <alternativeName>
        <fullName evidence="9">7,8-diamino-pelargonic acid aminotransferase</fullName>
        <shortName evidence="9">DAPA AT</shortName>
        <shortName evidence="9">DAPA aminotransferase</shortName>
    </alternativeName>
    <alternativeName>
        <fullName evidence="9">7,8-diaminononanoate synthase</fullName>
        <shortName evidence="9">DANS</shortName>
    </alternativeName>
    <alternativeName>
        <fullName evidence="9">Diaminopelargonic acid synthase</fullName>
    </alternativeName>
</protein>
<feature type="binding site" evidence="9">
    <location>
        <position position="298"/>
    </location>
    <ligand>
        <name>substrate</name>
    </ligand>
</feature>
<dbReference type="NCBIfam" id="NF004624">
    <property type="entry name" value="PRK05964.1"/>
    <property type="match status" value="1"/>
</dbReference>
<dbReference type="InterPro" id="IPR015422">
    <property type="entry name" value="PyrdxlP-dep_Trfase_small"/>
</dbReference>